<evidence type="ECO:0000256" key="18">
    <source>
        <dbReference type="SAM" id="MobiDB-lite"/>
    </source>
</evidence>
<evidence type="ECO:0000313" key="21">
    <source>
        <dbReference type="EMBL" id="EGW33787.1"/>
    </source>
</evidence>
<keyword evidence="12" id="KW-0833">Ubl conjugation pathway</keyword>
<keyword evidence="11 17" id="KW-0863">Zinc-finger</keyword>
<dbReference type="InterPro" id="IPR000306">
    <property type="entry name" value="Znf_FYVE"/>
</dbReference>
<keyword evidence="7" id="KW-0808">Transferase</keyword>
<evidence type="ECO:0000256" key="10">
    <source>
        <dbReference type="ARBA" id="ARBA00022753"/>
    </source>
</evidence>
<evidence type="ECO:0000256" key="9">
    <source>
        <dbReference type="ARBA" id="ARBA00022723"/>
    </source>
</evidence>
<evidence type="ECO:0000256" key="1">
    <source>
        <dbReference type="ARBA" id="ARBA00000900"/>
    </source>
</evidence>
<dbReference type="GO" id="GO:0061630">
    <property type="term" value="F:ubiquitin protein ligase activity"/>
    <property type="evidence" value="ECO:0007669"/>
    <property type="project" value="UniProtKB-EC"/>
</dbReference>
<dbReference type="RefSeq" id="XP_007373371.1">
    <property type="nucleotide sequence ID" value="XM_007373309.1"/>
</dbReference>
<dbReference type="GO" id="GO:0008270">
    <property type="term" value="F:zinc ion binding"/>
    <property type="evidence" value="ECO:0007669"/>
    <property type="project" value="UniProtKB-KW"/>
</dbReference>
<evidence type="ECO:0000256" key="13">
    <source>
        <dbReference type="ARBA" id="ARBA00022833"/>
    </source>
</evidence>
<dbReference type="HOGENOM" id="CLU_069851_0_0_1"/>
<evidence type="ECO:0000256" key="11">
    <source>
        <dbReference type="ARBA" id="ARBA00022771"/>
    </source>
</evidence>
<dbReference type="GO" id="GO:0016020">
    <property type="term" value="C:membrane"/>
    <property type="evidence" value="ECO:0007669"/>
    <property type="project" value="UniProtKB-SubCell"/>
</dbReference>
<gene>
    <name evidence="21" type="ORF">SPAPADRAFT_54074</name>
</gene>
<evidence type="ECO:0000256" key="4">
    <source>
        <dbReference type="ARBA" id="ARBA00004371"/>
    </source>
</evidence>
<evidence type="ECO:0000256" key="3">
    <source>
        <dbReference type="ARBA" id="ARBA00004177"/>
    </source>
</evidence>
<dbReference type="SMART" id="SM00064">
    <property type="entry name" value="FYVE"/>
    <property type="match status" value="1"/>
</dbReference>
<dbReference type="GO" id="GO:0032266">
    <property type="term" value="F:phosphatidylinositol-3-phosphate binding"/>
    <property type="evidence" value="ECO:0007669"/>
    <property type="project" value="UniProtKB-ARBA"/>
</dbReference>
<dbReference type="PANTHER" id="PTHR46661">
    <property type="entry name" value="E3 UBIQUITIN-PROTEIN LIGASE ZNRF1-LIKE PROTEIN"/>
    <property type="match status" value="1"/>
</dbReference>
<evidence type="ECO:0000256" key="8">
    <source>
        <dbReference type="ARBA" id="ARBA00022707"/>
    </source>
</evidence>
<dbReference type="PROSITE" id="PS50178">
    <property type="entry name" value="ZF_FYVE"/>
    <property type="match status" value="1"/>
</dbReference>
<organism evidence="22">
    <name type="scientific">Spathaspora passalidarum (strain NRRL Y-27907 / 11-Y1)</name>
    <dbReference type="NCBI Taxonomy" id="619300"/>
    <lineage>
        <taxon>Eukaryota</taxon>
        <taxon>Fungi</taxon>
        <taxon>Dikarya</taxon>
        <taxon>Ascomycota</taxon>
        <taxon>Saccharomycotina</taxon>
        <taxon>Pichiomycetes</taxon>
        <taxon>Debaryomycetaceae</taxon>
        <taxon>Spathaspora</taxon>
    </lineage>
</organism>
<protein>
    <recommendedName>
        <fullName evidence="6">RING-type E3 ubiquitin transferase</fullName>
        <ecNumber evidence="6">2.3.2.27</ecNumber>
    </recommendedName>
</protein>
<keyword evidence="10" id="KW-0967">Endosome</keyword>
<dbReference type="AlphaFoldDB" id="G3AIX6"/>
<dbReference type="Proteomes" id="UP000000709">
    <property type="component" value="Unassembled WGS sequence"/>
</dbReference>
<keyword evidence="9" id="KW-0479">Metal-binding</keyword>
<dbReference type="GO" id="GO:0070936">
    <property type="term" value="P:protein K48-linked ubiquitination"/>
    <property type="evidence" value="ECO:0007669"/>
    <property type="project" value="TreeGrafter"/>
</dbReference>
<accession>G3AIX6</accession>
<evidence type="ECO:0000256" key="14">
    <source>
        <dbReference type="ARBA" id="ARBA00023136"/>
    </source>
</evidence>
<dbReference type="PROSITE" id="PS50089">
    <property type="entry name" value="ZF_RING_2"/>
    <property type="match status" value="1"/>
</dbReference>
<dbReference type="InterPro" id="IPR051878">
    <property type="entry name" value="ZNRF_ubiq-protein_ligase"/>
</dbReference>
<name>G3AIX6_SPAPN</name>
<dbReference type="STRING" id="619300.G3AIX6"/>
<feature type="compositionally biased region" description="Polar residues" evidence="18">
    <location>
        <begin position="142"/>
        <end position="154"/>
    </location>
</feature>
<dbReference type="OMA" id="NFCPLHD"/>
<feature type="domain" description="FYVE-type" evidence="20">
    <location>
        <begin position="13"/>
        <end position="86"/>
    </location>
</feature>
<evidence type="ECO:0000259" key="19">
    <source>
        <dbReference type="PROSITE" id="PS50089"/>
    </source>
</evidence>
<dbReference type="SMART" id="SM00184">
    <property type="entry name" value="RING"/>
    <property type="match status" value="1"/>
</dbReference>
<dbReference type="InterPro" id="IPR011011">
    <property type="entry name" value="Znf_FYVE_PHD"/>
</dbReference>
<evidence type="ECO:0000259" key="20">
    <source>
        <dbReference type="PROSITE" id="PS50178"/>
    </source>
</evidence>
<comment type="pathway">
    <text evidence="5">Protein modification; protein ubiquitination.</text>
</comment>
<evidence type="ECO:0000256" key="17">
    <source>
        <dbReference type="PROSITE-ProRule" id="PRU00175"/>
    </source>
</evidence>
<evidence type="ECO:0000313" key="22">
    <source>
        <dbReference type="Proteomes" id="UP000000709"/>
    </source>
</evidence>
<keyword evidence="22" id="KW-1185">Reference proteome</keyword>
<evidence type="ECO:0000256" key="15">
    <source>
        <dbReference type="ARBA" id="ARBA00023228"/>
    </source>
</evidence>
<dbReference type="InParanoid" id="G3AIX6"/>
<keyword evidence="13" id="KW-0862">Zinc</keyword>
<keyword evidence="8" id="KW-0519">Myristate</keyword>
<evidence type="ECO:0000256" key="2">
    <source>
        <dbReference type="ARBA" id="ARBA00004170"/>
    </source>
</evidence>
<dbReference type="GO" id="GO:0043161">
    <property type="term" value="P:proteasome-mediated ubiquitin-dependent protein catabolic process"/>
    <property type="evidence" value="ECO:0007669"/>
    <property type="project" value="TreeGrafter"/>
</dbReference>
<dbReference type="GO" id="GO:0005768">
    <property type="term" value="C:endosome"/>
    <property type="evidence" value="ECO:0007669"/>
    <property type="project" value="UniProtKB-SubCell"/>
</dbReference>
<dbReference type="InterPro" id="IPR013083">
    <property type="entry name" value="Znf_RING/FYVE/PHD"/>
</dbReference>
<evidence type="ECO:0000256" key="16">
    <source>
        <dbReference type="ARBA" id="ARBA00023288"/>
    </source>
</evidence>
<dbReference type="EC" id="2.3.2.27" evidence="6"/>
<reference evidence="21 22" key="1">
    <citation type="journal article" date="2011" name="Proc. Natl. Acad. Sci. U.S.A.">
        <title>Comparative genomics of xylose-fermenting fungi for enhanced biofuel production.</title>
        <authorList>
            <person name="Wohlbach D.J."/>
            <person name="Kuo A."/>
            <person name="Sato T.K."/>
            <person name="Potts K.M."/>
            <person name="Salamov A.A."/>
            <person name="LaButti K.M."/>
            <person name="Sun H."/>
            <person name="Clum A."/>
            <person name="Pangilinan J.L."/>
            <person name="Lindquist E.A."/>
            <person name="Lucas S."/>
            <person name="Lapidus A."/>
            <person name="Jin M."/>
            <person name="Gunawan C."/>
            <person name="Balan V."/>
            <person name="Dale B.E."/>
            <person name="Jeffries T.W."/>
            <person name="Zinkel R."/>
            <person name="Barry K.W."/>
            <person name="Grigoriev I.V."/>
            <person name="Gasch A.P."/>
        </authorList>
    </citation>
    <scope>NUCLEOTIDE SEQUENCE [LARGE SCALE GENOMIC DNA]</scope>
    <source>
        <strain evidence="22">NRRL Y-27907 / 11-Y1</strain>
    </source>
</reference>
<dbReference type="EMBL" id="GL996500">
    <property type="protein sequence ID" value="EGW33787.1"/>
    <property type="molecule type" value="Genomic_DNA"/>
</dbReference>
<dbReference type="eggNOG" id="KOG1729">
    <property type="taxonomic scope" value="Eukaryota"/>
</dbReference>
<dbReference type="KEGG" id="spaa:SPAPADRAFT_54074"/>
<sequence>MNSVEEGPVWQNDNDVSSCFLCSSAYHLFNRRHHCRKCGRVVCGSCSLQVVKYFPNTMIVNSEGVRSVATPQETYRTCDLCVDEIRMIRRALFNYDNGTSGDVRGGGGDSETTSTASSVRREEVQEGESAGTPANDVDDDASSLTKHTSRTTTRLIHKNKHRRHLDVDTESEENLCPVCAQDLFKLYIHEHKKHIEDITNEDFEKFKSDHVNDCLVAFDFNGDHTRMSPSKSHTRNKMLVYNIPPIPKPVFENIPNDDEQITHSGSVDSAIDKDGTSEEKRVEEELENECVICLEELKPGDKVGRLECLCVFHYKCIKDWFNKKGFGECPVHFLHK</sequence>
<keyword evidence="15" id="KW-0458">Lysosome</keyword>
<dbReference type="GeneID" id="18871832"/>
<dbReference type="SUPFAM" id="SSF57903">
    <property type="entry name" value="FYVE/PHD zinc finger"/>
    <property type="match status" value="1"/>
</dbReference>
<dbReference type="OrthoDB" id="660555at2759"/>
<dbReference type="PANTHER" id="PTHR46661:SF4">
    <property type="entry name" value="RING-TYPE DOMAIN-CONTAINING PROTEIN"/>
    <property type="match status" value="1"/>
</dbReference>
<dbReference type="CDD" id="cd16489">
    <property type="entry name" value="mRING-CH-C4HC2H_ZNRF"/>
    <property type="match status" value="1"/>
</dbReference>
<feature type="region of interest" description="Disordered" evidence="18">
    <location>
        <begin position="99"/>
        <end position="158"/>
    </location>
</feature>
<dbReference type="InterPro" id="IPR017455">
    <property type="entry name" value="Znf_FYVE-rel"/>
</dbReference>
<keyword evidence="16" id="KW-0449">Lipoprotein</keyword>
<evidence type="ECO:0000256" key="7">
    <source>
        <dbReference type="ARBA" id="ARBA00022679"/>
    </source>
</evidence>
<dbReference type="Pfam" id="PF13639">
    <property type="entry name" value="zf-RING_2"/>
    <property type="match status" value="1"/>
</dbReference>
<feature type="domain" description="RING-type" evidence="19">
    <location>
        <begin position="290"/>
        <end position="332"/>
    </location>
</feature>
<evidence type="ECO:0000256" key="12">
    <source>
        <dbReference type="ARBA" id="ARBA00022786"/>
    </source>
</evidence>
<dbReference type="FunCoup" id="G3AIX6">
    <property type="interactions" value="18"/>
</dbReference>
<evidence type="ECO:0000256" key="5">
    <source>
        <dbReference type="ARBA" id="ARBA00004906"/>
    </source>
</evidence>
<comment type="subcellular location">
    <subcellularLocation>
        <location evidence="3">Endosome</location>
    </subcellularLocation>
    <subcellularLocation>
        <location evidence="4">Lysosome</location>
    </subcellularLocation>
    <subcellularLocation>
        <location evidence="2">Membrane</location>
        <topology evidence="2">Peripheral membrane protein</topology>
    </subcellularLocation>
</comment>
<evidence type="ECO:0000256" key="6">
    <source>
        <dbReference type="ARBA" id="ARBA00012483"/>
    </source>
</evidence>
<comment type="catalytic activity">
    <reaction evidence="1">
        <text>S-ubiquitinyl-[E2 ubiquitin-conjugating enzyme]-L-cysteine + [acceptor protein]-L-lysine = [E2 ubiquitin-conjugating enzyme]-L-cysteine + N(6)-ubiquitinyl-[acceptor protein]-L-lysine.</text>
        <dbReference type="EC" id="2.3.2.27"/>
    </reaction>
</comment>
<dbReference type="Gene3D" id="3.30.40.10">
    <property type="entry name" value="Zinc/RING finger domain, C3HC4 (zinc finger)"/>
    <property type="match status" value="2"/>
</dbReference>
<keyword evidence="14" id="KW-0472">Membrane</keyword>
<dbReference type="SUPFAM" id="SSF57850">
    <property type="entry name" value="RING/U-box"/>
    <property type="match status" value="1"/>
</dbReference>
<dbReference type="InterPro" id="IPR001841">
    <property type="entry name" value="Znf_RING"/>
</dbReference>
<dbReference type="Pfam" id="PF01363">
    <property type="entry name" value="FYVE"/>
    <property type="match status" value="1"/>
</dbReference>
<proteinExistence type="predicted"/>